<dbReference type="InterPro" id="IPR045393">
    <property type="entry name" value="DUF6518"/>
</dbReference>
<reference evidence="2 3" key="1">
    <citation type="submission" date="2020-08" db="EMBL/GenBank/DDBJ databases">
        <title>Sequencing the genomes of 1000 actinobacteria strains.</title>
        <authorList>
            <person name="Klenk H.-P."/>
        </authorList>
    </citation>
    <scope>NUCLEOTIDE SEQUENCE [LARGE SCALE GENOMIC DNA]</scope>
    <source>
        <strain evidence="2 3">DSM 105784</strain>
    </source>
</reference>
<gene>
    <name evidence="2" type="ORF">HD599_000088</name>
</gene>
<feature type="transmembrane region" description="Helical" evidence="1">
    <location>
        <begin position="65"/>
        <end position="85"/>
    </location>
</feature>
<keyword evidence="3" id="KW-1185">Reference proteome</keyword>
<keyword evidence="1" id="KW-0812">Transmembrane</keyword>
<dbReference type="Proteomes" id="UP000536685">
    <property type="component" value="Unassembled WGS sequence"/>
</dbReference>
<dbReference type="RefSeq" id="WP_184232619.1">
    <property type="nucleotide sequence ID" value="NZ_JACHMJ010000001.1"/>
</dbReference>
<dbReference type="AlphaFoldDB" id="A0A841AJX3"/>
<dbReference type="Pfam" id="PF20128">
    <property type="entry name" value="DUF6518"/>
    <property type="match status" value="1"/>
</dbReference>
<name>A0A841AJX3_9MICO</name>
<feature type="transmembrane region" description="Helical" evidence="1">
    <location>
        <begin position="126"/>
        <end position="150"/>
    </location>
</feature>
<proteinExistence type="predicted"/>
<organism evidence="2 3">
    <name type="scientific">Conyzicola lurida</name>
    <dbReference type="NCBI Taxonomy" id="1172621"/>
    <lineage>
        <taxon>Bacteria</taxon>
        <taxon>Bacillati</taxon>
        <taxon>Actinomycetota</taxon>
        <taxon>Actinomycetes</taxon>
        <taxon>Micrococcales</taxon>
        <taxon>Microbacteriaceae</taxon>
        <taxon>Conyzicola</taxon>
    </lineage>
</organism>
<protein>
    <submittedName>
        <fullName evidence="2">MFS family permease</fullName>
    </submittedName>
</protein>
<keyword evidence="1" id="KW-0472">Membrane</keyword>
<evidence type="ECO:0000313" key="2">
    <source>
        <dbReference type="EMBL" id="MBB5841765.1"/>
    </source>
</evidence>
<feature type="transmembrane region" description="Helical" evidence="1">
    <location>
        <begin position="39"/>
        <end position="58"/>
    </location>
</feature>
<feature type="transmembrane region" description="Helical" evidence="1">
    <location>
        <begin position="181"/>
        <end position="204"/>
    </location>
</feature>
<feature type="transmembrane region" description="Helical" evidence="1">
    <location>
        <begin position="156"/>
        <end position="174"/>
    </location>
</feature>
<comment type="caution">
    <text evidence="2">The sequence shown here is derived from an EMBL/GenBank/DDBJ whole genome shotgun (WGS) entry which is preliminary data.</text>
</comment>
<evidence type="ECO:0000256" key="1">
    <source>
        <dbReference type="SAM" id="Phobius"/>
    </source>
</evidence>
<feature type="transmembrane region" description="Helical" evidence="1">
    <location>
        <begin position="101"/>
        <end position="119"/>
    </location>
</feature>
<accession>A0A841AJX3</accession>
<sequence length="211" mass="21714">MPPRSRPAAALVSAVIVALVAVAAGSLTPFGQQYLPEWLSSLANSSGSWTMIGLLAVYLSRARGFVAAILGIAALLLLNETYAAVSTARGYPYAGGLASEWTYVAAVAGPIVGLAASWLRSSRPVLVALAVAVPSAVLIGEGVYGLILIADSTSPVYWWLQIVGGAVFVTVVSVRKLRRPGVIALAAALTVVGAAVFYAFYAVWLPALIGA</sequence>
<evidence type="ECO:0000313" key="3">
    <source>
        <dbReference type="Proteomes" id="UP000536685"/>
    </source>
</evidence>
<keyword evidence="1" id="KW-1133">Transmembrane helix</keyword>
<dbReference type="EMBL" id="JACHMJ010000001">
    <property type="protein sequence ID" value="MBB5841765.1"/>
    <property type="molecule type" value="Genomic_DNA"/>
</dbReference>